<feature type="compositionally biased region" description="Polar residues" evidence="1">
    <location>
        <begin position="52"/>
        <end position="66"/>
    </location>
</feature>
<dbReference type="NCBIfam" id="TIGR02595">
    <property type="entry name" value="PEP_CTERM"/>
    <property type="match status" value="1"/>
</dbReference>
<reference evidence="4" key="1">
    <citation type="submission" date="2022-08" db="EMBL/GenBank/DDBJ databases">
        <title>Genomic Encyclopedia of Type Strains, Phase III (KMG-III): the genomes of soil and plant-associated and newly described type strains.</title>
        <authorList>
            <person name="Whitman W."/>
        </authorList>
    </citation>
    <scope>NUCLEOTIDE SEQUENCE</scope>
    <source>
        <strain evidence="4">HMT 1</strain>
    </source>
</reference>
<feature type="chain" id="PRO_5042221234" description="Ice-binding protein C-terminal domain-containing protein" evidence="2">
    <location>
        <begin position="23"/>
        <end position="199"/>
    </location>
</feature>
<comment type="caution">
    <text evidence="4">The sequence shown here is derived from an EMBL/GenBank/DDBJ whole genome shotgun (WGS) entry which is preliminary data.</text>
</comment>
<evidence type="ECO:0000259" key="3">
    <source>
        <dbReference type="Pfam" id="PF07589"/>
    </source>
</evidence>
<feature type="domain" description="Ice-binding protein C-terminal" evidence="3">
    <location>
        <begin position="172"/>
        <end position="195"/>
    </location>
</feature>
<dbReference type="AlphaFoldDB" id="A0AAE3HP81"/>
<feature type="signal peptide" evidence="2">
    <location>
        <begin position="1"/>
        <end position="22"/>
    </location>
</feature>
<evidence type="ECO:0000256" key="2">
    <source>
        <dbReference type="SAM" id="SignalP"/>
    </source>
</evidence>
<evidence type="ECO:0000313" key="5">
    <source>
        <dbReference type="Proteomes" id="UP001204445"/>
    </source>
</evidence>
<name>A0AAE3HP81_9GAMM</name>
<keyword evidence="2" id="KW-0732">Signal</keyword>
<dbReference type="Proteomes" id="UP001204445">
    <property type="component" value="Unassembled WGS sequence"/>
</dbReference>
<dbReference type="RefSeq" id="WP_259057026.1">
    <property type="nucleotide sequence ID" value="NZ_JANUCT010000020.1"/>
</dbReference>
<dbReference type="InterPro" id="IPR013424">
    <property type="entry name" value="Ice-binding_C"/>
</dbReference>
<evidence type="ECO:0000256" key="1">
    <source>
        <dbReference type="SAM" id="MobiDB-lite"/>
    </source>
</evidence>
<proteinExistence type="predicted"/>
<accession>A0AAE3HP81</accession>
<organism evidence="4 5">
    <name type="scientific">Methylohalomonas lacus</name>
    <dbReference type="NCBI Taxonomy" id="398773"/>
    <lineage>
        <taxon>Bacteria</taxon>
        <taxon>Pseudomonadati</taxon>
        <taxon>Pseudomonadota</taxon>
        <taxon>Gammaproteobacteria</taxon>
        <taxon>Methylohalomonadales</taxon>
        <taxon>Methylohalomonadaceae</taxon>
        <taxon>Methylohalomonas</taxon>
    </lineage>
</organism>
<protein>
    <recommendedName>
        <fullName evidence="3">Ice-binding protein C-terminal domain-containing protein</fullName>
    </recommendedName>
</protein>
<sequence length="199" mass="20100">MKTLLNGILVAALAAISMTAQANLITITGTTATVDCTAGATSPACQGYTGGDPSSDTTGPNAGQPTTLGSLSATMADIYGIIGSEQAETNALNTLAGTSFLSTDAVQTDTGGVDSFSFSTDALYFSIKTGLGTSFFRNEAGLTALDVLYDKNNTQGGGISHYTLYGGSSTNVPEPAPLVLLGLAMLGLAFFSNRRGQAS</sequence>
<dbReference type="EMBL" id="JANUCT010000020">
    <property type="protein sequence ID" value="MCS3904318.1"/>
    <property type="molecule type" value="Genomic_DNA"/>
</dbReference>
<dbReference type="Pfam" id="PF07589">
    <property type="entry name" value="PEP-CTERM"/>
    <property type="match status" value="1"/>
</dbReference>
<keyword evidence="5" id="KW-1185">Reference proteome</keyword>
<feature type="region of interest" description="Disordered" evidence="1">
    <location>
        <begin position="47"/>
        <end position="66"/>
    </location>
</feature>
<evidence type="ECO:0000313" key="4">
    <source>
        <dbReference type="EMBL" id="MCS3904318.1"/>
    </source>
</evidence>
<gene>
    <name evidence="4" type="ORF">J2T55_002354</name>
</gene>